<dbReference type="GO" id="GO:0006075">
    <property type="term" value="P:(1-&gt;3)-beta-D-glucan biosynthetic process"/>
    <property type="evidence" value="ECO:0007669"/>
    <property type="project" value="InterPro"/>
</dbReference>
<organism evidence="14 15">
    <name type="scientific">Eimeria maxima</name>
    <name type="common">Coccidian parasite</name>
    <dbReference type="NCBI Taxonomy" id="5804"/>
    <lineage>
        <taxon>Eukaryota</taxon>
        <taxon>Sar</taxon>
        <taxon>Alveolata</taxon>
        <taxon>Apicomplexa</taxon>
        <taxon>Conoidasida</taxon>
        <taxon>Coccidia</taxon>
        <taxon>Eucoccidiorida</taxon>
        <taxon>Eimeriorina</taxon>
        <taxon>Eimeriidae</taxon>
        <taxon>Eimeria</taxon>
    </lineage>
</organism>
<feature type="region of interest" description="Disordered" evidence="11">
    <location>
        <begin position="1772"/>
        <end position="1797"/>
    </location>
</feature>
<dbReference type="Proteomes" id="UP000030763">
    <property type="component" value="Unassembled WGS sequence"/>
</dbReference>
<evidence type="ECO:0000256" key="2">
    <source>
        <dbReference type="ARBA" id="ARBA00009040"/>
    </source>
</evidence>
<dbReference type="OMA" id="TYVQFQL"/>
<dbReference type="PANTHER" id="PTHR12741">
    <property type="entry name" value="LYST-INTERACTING PROTEIN LIP5 DOPAMINE RESPONSIVE PROTEIN DRG-1"/>
    <property type="match status" value="1"/>
</dbReference>
<dbReference type="PANTHER" id="PTHR12741:SF48">
    <property type="entry name" value="1,3-BETA-GLUCAN SYNTHASE COMPONENT FKS1-RELATED"/>
    <property type="match status" value="1"/>
</dbReference>
<protein>
    <recommendedName>
        <fullName evidence="3">1,3-beta-glucan synthase</fullName>
        <ecNumber evidence="3">2.4.1.34</ecNumber>
    </recommendedName>
</protein>
<feature type="compositionally biased region" description="Basic and acidic residues" evidence="11">
    <location>
        <begin position="1772"/>
        <end position="1781"/>
    </location>
</feature>
<dbReference type="OrthoDB" id="345600at2759"/>
<evidence type="ECO:0000256" key="5">
    <source>
        <dbReference type="ARBA" id="ARBA00022679"/>
    </source>
</evidence>
<comment type="similarity">
    <text evidence="2">Belongs to the glycosyltransferase 48 family.</text>
</comment>
<feature type="compositionally biased region" description="Polar residues" evidence="11">
    <location>
        <begin position="1536"/>
        <end position="1548"/>
    </location>
</feature>
<dbReference type="InterPro" id="IPR026899">
    <property type="entry name" value="FKS1-like_dom1"/>
</dbReference>
<keyword evidence="6 12" id="KW-0812">Transmembrane</keyword>
<evidence type="ECO:0000256" key="3">
    <source>
        <dbReference type="ARBA" id="ARBA00012589"/>
    </source>
</evidence>
<feature type="compositionally biased region" description="Basic and acidic residues" evidence="11">
    <location>
        <begin position="1268"/>
        <end position="1277"/>
    </location>
</feature>
<feature type="transmembrane region" description="Helical" evidence="12">
    <location>
        <begin position="2440"/>
        <end position="2459"/>
    </location>
</feature>
<feature type="transmembrane region" description="Helical" evidence="12">
    <location>
        <begin position="2237"/>
        <end position="2259"/>
    </location>
</feature>
<dbReference type="EC" id="2.4.1.34" evidence="3"/>
<keyword evidence="10" id="KW-0175">Coiled coil</keyword>
<dbReference type="SMART" id="SM01205">
    <property type="entry name" value="FKS1_dom1"/>
    <property type="match status" value="1"/>
</dbReference>
<feature type="region of interest" description="Disordered" evidence="11">
    <location>
        <begin position="1219"/>
        <end position="1277"/>
    </location>
</feature>
<evidence type="ECO:0000256" key="8">
    <source>
        <dbReference type="ARBA" id="ARBA00023136"/>
    </source>
</evidence>
<dbReference type="InterPro" id="IPR003440">
    <property type="entry name" value="Glyco_trans_48_dom"/>
</dbReference>
<dbReference type="VEuPathDB" id="ToxoDB:EMWEY_00024880"/>
<feature type="transmembrane region" description="Helical" evidence="12">
    <location>
        <begin position="2271"/>
        <end position="2295"/>
    </location>
</feature>
<reference evidence="14" key="2">
    <citation type="submission" date="2013-10" db="EMBL/GenBank/DDBJ databases">
        <authorList>
            <person name="Aslett M."/>
        </authorList>
    </citation>
    <scope>NUCLEOTIDE SEQUENCE [LARGE SCALE GENOMIC DNA]</scope>
    <source>
        <strain evidence="14">Weybridge</strain>
    </source>
</reference>
<dbReference type="GeneID" id="25336474"/>
<keyword evidence="5" id="KW-0808">Transferase</keyword>
<evidence type="ECO:0000313" key="15">
    <source>
        <dbReference type="Proteomes" id="UP000030763"/>
    </source>
</evidence>
<keyword evidence="4" id="KW-0328">Glycosyltransferase</keyword>
<comment type="subcellular location">
    <subcellularLocation>
        <location evidence="1">Membrane</location>
        <topology evidence="1">Multi-pass membrane protein</topology>
    </subcellularLocation>
</comment>
<feature type="transmembrane region" description="Helical" evidence="12">
    <location>
        <begin position="2084"/>
        <end position="2107"/>
    </location>
</feature>
<evidence type="ECO:0000256" key="7">
    <source>
        <dbReference type="ARBA" id="ARBA00022989"/>
    </source>
</evidence>
<dbReference type="GO" id="GO:0005886">
    <property type="term" value="C:plasma membrane"/>
    <property type="evidence" value="ECO:0007669"/>
    <property type="project" value="TreeGrafter"/>
</dbReference>
<keyword evidence="15" id="KW-1185">Reference proteome</keyword>
<dbReference type="RefSeq" id="XP_013336422.1">
    <property type="nucleotide sequence ID" value="XM_013480968.1"/>
</dbReference>
<evidence type="ECO:0000256" key="12">
    <source>
        <dbReference type="SAM" id="Phobius"/>
    </source>
</evidence>
<name>U6M6B8_EIMMA</name>
<evidence type="ECO:0000256" key="4">
    <source>
        <dbReference type="ARBA" id="ARBA00022676"/>
    </source>
</evidence>
<evidence type="ECO:0000256" key="9">
    <source>
        <dbReference type="ARBA" id="ARBA00047777"/>
    </source>
</evidence>
<evidence type="ECO:0000313" key="14">
    <source>
        <dbReference type="EMBL" id="CDJ59777.1"/>
    </source>
</evidence>
<dbReference type="Pfam" id="PF14288">
    <property type="entry name" value="FKS1_dom1"/>
    <property type="match status" value="1"/>
</dbReference>
<feature type="coiled-coil region" evidence="10">
    <location>
        <begin position="1811"/>
        <end position="1838"/>
    </location>
</feature>
<sequence length="2498" mass="280786">MESLEPPRMVGVGGGLNSRERDRLVKANILYIDGRDLHRSRMLDYTHFGRNVDEKAHENRNDQSSACNNNNSVLSRYVLEILVFLCSSDSCFYAKKFGVPTQDYPQTPQDYNKLGVVGAPLSPPYTIEQTIWYVVKCQYRFQTDSMYNQLEDVCVSILNLSLMDAPPGSHHLGPDILLASLDEYHSRLFANYYKWCDYLGTAPFPWRSPPWVDDSFWAQDALQAADEAADSAGYSKANFCSPQTRQELQQMMFEVATFKLLWAEAANLRHTPELLCWLFHWLCMAWDKKYRAEEDFTDLIRDVIQRIRDEQWYMASSLRTPDHNARLIYDDFNELFWSRQCLDVLHRLTKDTGVSEEGPAHKVEMMHPSADTKSFSDHQLASSTIPDPQMNQRCSMGPSVSRENLNFVLAELSGASKPGSGFKTFVEHRTYAQVLRNFWRIFAWHVTTFAGIFLLYAVLDEAVQLPHPVDVSSESFYSAQRQWALMTLTAAIFFLLFGALYGSIDGYIRRVGYTTNCRKIQQRLLPMLPLTAVFRLPGDKPMMDKGLFKSMVSGIPQVQGSFQFWRTNNVDRYCRRGTFSRMSTNARDRQQWCAPPPAFALSSAPNDFRDLSLQYANTGDPYVNMVPQRMAHTVTRADFPSSSAKEKHDLVAMKRFGFLWNEIIQSWRDEDIICYAEQEKLEFNELPCILLKRNSLADLYVGRGGAMLDWSQSVVRHPVYVYCNELASFLKSCEDFHFQASGDMLRLCSKQQLARTFYREHLSTDPNCKDPRILSASETESLAKANAQLKKSMVNDIPSIFPAPIQRAEVAVMIEQLKIVLQHTSLLLLASEEERSSVNDGGEALHGTCAARQHDKEAARILKADDPSFKCSETQRRFSTFVNSLLMKIPETPLVRNMVSMMTLTPYYREDTRLDLQDLEKRTDEGVCKMDLLRSLHPVEFDNFIERVDRDRDMFTIRQEIEDRVTDSPERRNLALQDIRTQMHQSGLLHRYDRFCEMLQEWASYRGQVLMRTVYGIMYYEQAAFIEETPPEELHLCRDSNRLDETQLDIIRSPEGALWKEVLGFAPPYEMKQSTRELAQLKYQYVVAAQEFGTDLGAQPPTSGCEPSPLLRAQLLRKVALYKLLVRYPTLRIATLEHERTPDGRPTGHKLSVLYRLTADMDPTGQRIPSSKATTITEMKASGGFVRSADGELLPARIPNLLIPAPRLPVCTPGANMGTGSTVTIKPRCGGSSTGGDLSGEAASYQNSKSPTGSSEKQGLTAPAESSHSSRERDISVRIEQEVPVRRRGQCRKSVCTTIAEGTRELLKQGFVSLKINEPAYGGPTAYAILNTGGFGQPTPATLAPEAQAELNPLLPAGSSTRGSAGKGISGGAGSFESKITRALHWLRQKKEYDRSLFAARTQAALRCSHASREAVGDSDLKNRLKVVHPEPAESVKKTYLSMFRQGVQRCPEGNQMGASCCVLSSLNGAGRIDTLAECSGDSGGAENSWVKGSQTDVQLCSAPLHNASPRAPPTHTLEREYFKIVSEEEGDSESHSNPPAQRNHCDSTMSNYRWKTDSGFLASCSPDGWNSIVPMPTLLEAQFARDLARDYMGPLAPIGCAEKPQAVGGQFGSVSGNKVNYPGGLCANFDPCATQSPKGPGVRYSHSRYPTDALAAEHSRGRRRHSIITLQPMQEGSASWSALSTRTHRRQHIWDSAAWPGEHVAASKSGGVNIGSKMGLGTGSHPTPLGKPLYRHETSHLTEFQLFPSVLETSGAGRREDSQDWQRSLDVRAGGEKSEARTISSSAATHRSSSVEALRERGMLTMKERVAFFEEKLSRHQARMEAEAQNLVRLRRNSDQEEMTWPSRRGPLRLEAIYKIRLPLIVDESGTPWGRAPIIGPGKPENQNHAIAFSRMDTMQVMDMNMESYLEEAMKLRNLLQEFALNGRMRILGFREHIFTENVSSLASYMALQENLFTTTNQRLYFTPLRVRNDCKIYHGLLPLVRMHYGHPDIFDRFFVQTCGSCSKASNGINLSEDVFAGFNCTARGYCVHHADYIQCGKGRDVGLQQVVMFEKKVAGGNGEQVLSRDLNRLVLNMDFFRVLSLWFTGPGFFLNSVILVLAAYVCLYTKCFLAFASAFEVKIPQTIVPFEYNYSGPIENALEYVLTPSTYVQFQLGMLLVLPLIPWLFLEKGFAAALRKLLDLISKFSVTYYNFMTCTKASVIDHVLIYGGAKYQETGRGFVIERATLKDIWMFFYFTHFSIGLEMFVLLIIYATYAGLEVGVLFLDTWPILLMAASINSVPFIFNPLGFYYPRLRQDFASWNAWLSSQVGVVPWREFQEAARCAPVTAWPSSIQSADVDCALYLVAASGLFATIKALLGDLQMLCPSMKAWLSLLLVTGTTALLFWLVTTKKVSLSSIIVSLFALCLFIYGVIEIAFALLDRWAVRNEMLSDVVRMYHRCAGFCTFAPLLVLSAITTSVHHLQTRILFNPTFVSIVKSGLVQREQVEKSGRGHS</sequence>
<evidence type="ECO:0000256" key="10">
    <source>
        <dbReference type="SAM" id="Coils"/>
    </source>
</evidence>
<dbReference type="EMBL" id="HG720825">
    <property type="protein sequence ID" value="CDJ59777.1"/>
    <property type="molecule type" value="Genomic_DNA"/>
</dbReference>
<feature type="domain" description="1,3-beta-glucan synthase component FKS1-like" evidence="13">
    <location>
        <begin position="249"/>
        <end position="350"/>
    </location>
</feature>
<gene>
    <name evidence="14" type="ORF">EMWEY_00024880</name>
</gene>
<feature type="transmembrane region" description="Helical" evidence="12">
    <location>
        <begin position="2374"/>
        <end position="2392"/>
    </location>
</feature>
<evidence type="ECO:0000259" key="13">
    <source>
        <dbReference type="SMART" id="SM01205"/>
    </source>
</evidence>
<feature type="region of interest" description="Disordered" evidence="11">
    <location>
        <begin position="1527"/>
        <end position="1548"/>
    </location>
</feature>
<dbReference type="Pfam" id="PF02364">
    <property type="entry name" value="Glucan_synthase"/>
    <property type="match status" value="2"/>
</dbReference>
<evidence type="ECO:0000256" key="6">
    <source>
        <dbReference type="ARBA" id="ARBA00022692"/>
    </source>
</evidence>
<dbReference type="GO" id="GO:0000148">
    <property type="term" value="C:1,3-beta-D-glucan synthase complex"/>
    <property type="evidence" value="ECO:0007669"/>
    <property type="project" value="InterPro"/>
</dbReference>
<comment type="catalytic activity">
    <reaction evidence="9">
        <text>[(1-&gt;3)-beta-D-glucosyl](n) + UDP-alpha-D-glucose = [(1-&gt;3)-beta-D-glucosyl](n+1) + UDP + H(+)</text>
        <dbReference type="Rhea" id="RHEA:21476"/>
        <dbReference type="Rhea" id="RHEA-COMP:11146"/>
        <dbReference type="Rhea" id="RHEA-COMP:14303"/>
        <dbReference type="ChEBI" id="CHEBI:15378"/>
        <dbReference type="ChEBI" id="CHEBI:37671"/>
        <dbReference type="ChEBI" id="CHEBI:58223"/>
        <dbReference type="ChEBI" id="CHEBI:58885"/>
        <dbReference type="EC" id="2.4.1.34"/>
    </reaction>
</comment>
<feature type="transmembrane region" description="Helical" evidence="12">
    <location>
        <begin position="2153"/>
        <end position="2172"/>
    </location>
</feature>
<keyword evidence="7 12" id="KW-1133">Transmembrane helix</keyword>
<reference evidence="14" key="1">
    <citation type="submission" date="2013-10" db="EMBL/GenBank/DDBJ databases">
        <title>Genomic analysis of the causative agents of coccidiosis in chickens.</title>
        <authorList>
            <person name="Reid A.J."/>
            <person name="Blake D."/>
            <person name="Billington K."/>
            <person name="Browne H."/>
            <person name="Dunn M."/>
            <person name="Hung S."/>
            <person name="Kawahara F."/>
            <person name="Miranda-Saavedra D."/>
            <person name="Mourier T."/>
            <person name="Nagra H."/>
            <person name="Otto T.D."/>
            <person name="Rawlings N."/>
            <person name="Sanchez A."/>
            <person name="Sanders M."/>
            <person name="Subramaniam C."/>
            <person name="Tay Y."/>
            <person name="Dear P."/>
            <person name="Doerig C."/>
            <person name="Gruber A."/>
            <person name="Parkinson J."/>
            <person name="Shirley M."/>
            <person name="Wan K.L."/>
            <person name="Berriman M."/>
            <person name="Tomley F."/>
            <person name="Pain A."/>
        </authorList>
    </citation>
    <scope>NUCLEOTIDE SEQUENCE [LARGE SCALE GENOMIC DNA]</scope>
    <source>
        <strain evidence="14">Weybridge</strain>
    </source>
</reference>
<proteinExistence type="inferred from homology"/>
<feature type="transmembrane region" description="Helical" evidence="12">
    <location>
        <begin position="483"/>
        <end position="504"/>
    </location>
</feature>
<feature type="compositionally biased region" description="Low complexity" evidence="11">
    <location>
        <begin position="1782"/>
        <end position="1795"/>
    </location>
</feature>
<feature type="transmembrane region" description="Helical" evidence="12">
    <location>
        <begin position="2399"/>
        <end position="2424"/>
    </location>
</feature>
<accession>U6M6B8</accession>
<dbReference type="GO" id="GO:0003843">
    <property type="term" value="F:1,3-beta-D-glucan synthase activity"/>
    <property type="evidence" value="ECO:0007669"/>
    <property type="project" value="UniProtKB-EC"/>
</dbReference>
<evidence type="ECO:0000256" key="1">
    <source>
        <dbReference type="ARBA" id="ARBA00004141"/>
    </source>
</evidence>
<feature type="transmembrane region" description="Helical" evidence="12">
    <location>
        <begin position="438"/>
        <end position="459"/>
    </location>
</feature>
<evidence type="ECO:0000256" key="11">
    <source>
        <dbReference type="SAM" id="MobiDB-lite"/>
    </source>
</evidence>
<keyword evidence="8 12" id="KW-0472">Membrane</keyword>
<feature type="compositionally biased region" description="Polar residues" evidence="11">
    <location>
        <begin position="1244"/>
        <end position="1258"/>
    </location>
</feature>